<dbReference type="CDD" id="cd03811">
    <property type="entry name" value="GT4_GT28_WabH-like"/>
    <property type="match status" value="1"/>
</dbReference>
<sequence length="399" mass="46219">MKKKILFVIDSLICAGAEKSLVTLLSLLDYSKYEVDLQLFHYGGEFEPFLPQEVHLLHPLEYTCFAEKSILAQIKDILCGKYFRFFIARLNFSLKLRLHKQANNIMKARLYWETVGSVIPQSKQKYDYAIAYAQGIPTFYVGDKITANKKYAWVNVSYRLMGKEKIYQYNFYKCFNSIVLVSDSAKNVFQNIYPDLIEKMIVIWDILDYSFIKQLSQKDKSYTDGFLGDRIITVARLNKYQKGYDIALDACNILKNRGIKFKWYALGKGGFRQEMEQYIKEHNLEDYFILLGTTPNPYPYIKDAALYVQTSRHEGFGLSIAEARLLNIPVVTTEFDAVYNQMINGKNGLVVSQNPIAVANAIEHILKDKNLYNSIVNYLKNEKKGNSEEIQKFYQLLDA</sequence>
<evidence type="ECO:0000259" key="1">
    <source>
        <dbReference type="Pfam" id="PF00534"/>
    </source>
</evidence>
<dbReference type="RefSeq" id="WP_191710973.1">
    <property type="nucleotide sequence ID" value="NZ_JACSPQ010000061.1"/>
</dbReference>
<organism evidence="2 3">
    <name type="scientific">Phocaeicola faecium</name>
    <dbReference type="NCBI Taxonomy" id="2762213"/>
    <lineage>
        <taxon>Bacteria</taxon>
        <taxon>Pseudomonadati</taxon>
        <taxon>Bacteroidota</taxon>
        <taxon>Bacteroidia</taxon>
        <taxon>Bacteroidales</taxon>
        <taxon>Bacteroidaceae</taxon>
        <taxon>Phocaeicola</taxon>
    </lineage>
</organism>
<dbReference type="PANTHER" id="PTHR12526">
    <property type="entry name" value="GLYCOSYLTRANSFERASE"/>
    <property type="match status" value="1"/>
</dbReference>
<keyword evidence="3" id="KW-1185">Reference proteome</keyword>
<protein>
    <submittedName>
        <fullName evidence="2">Glycosyltransferase</fullName>
    </submittedName>
</protein>
<comment type="caution">
    <text evidence="2">The sequence shown here is derived from an EMBL/GenBank/DDBJ whole genome shotgun (WGS) entry which is preliminary data.</text>
</comment>
<proteinExistence type="predicted"/>
<dbReference type="InterPro" id="IPR001296">
    <property type="entry name" value="Glyco_trans_1"/>
</dbReference>
<name>A0ABR8VFC1_9BACT</name>
<reference evidence="2 3" key="1">
    <citation type="submission" date="2020-08" db="EMBL/GenBank/DDBJ databases">
        <title>A Genomic Blueprint of the Chicken Gut Microbiome.</title>
        <authorList>
            <person name="Gilroy R."/>
            <person name="Ravi A."/>
            <person name="Getino M."/>
            <person name="Pursley I."/>
            <person name="Horton D.L."/>
            <person name="Alikhan N.-F."/>
            <person name="Baker D."/>
            <person name="Gharbi K."/>
            <person name="Hall N."/>
            <person name="Watson M."/>
            <person name="Adriaenssens E.M."/>
            <person name="Foster-Nyarko E."/>
            <person name="Jarju S."/>
            <person name="Secka A."/>
            <person name="Antonio M."/>
            <person name="Oren A."/>
            <person name="Chaudhuri R."/>
            <person name="La Ragione R.M."/>
            <person name="Hildebrand F."/>
            <person name="Pallen M.J."/>
        </authorList>
    </citation>
    <scope>NUCLEOTIDE SEQUENCE [LARGE SCALE GENOMIC DNA]</scope>
    <source>
        <strain evidence="2 3">Sa1YUN3</strain>
    </source>
</reference>
<dbReference type="PANTHER" id="PTHR12526:SF630">
    <property type="entry name" value="GLYCOSYLTRANSFERASE"/>
    <property type="match status" value="1"/>
</dbReference>
<dbReference type="SUPFAM" id="SSF53756">
    <property type="entry name" value="UDP-Glycosyltransferase/glycogen phosphorylase"/>
    <property type="match status" value="1"/>
</dbReference>
<accession>A0ABR8VFC1</accession>
<dbReference type="EMBL" id="JACSPQ010000061">
    <property type="protein sequence ID" value="MBD8003438.1"/>
    <property type="molecule type" value="Genomic_DNA"/>
</dbReference>
<dbReference type="Gene3D" id="3.40.50.2000">
    <property type="entry name" value="Glycogen Phosphorylase B"/>
    <property type="match status" value="2"/>
</dbReference>
<dbReference type="Proteomes" id="UP000616346">
    <property type="component" value="Unassembled WGS sequence"/>
</dbReference>
<feature type="domain" description="Glycosyl transferase family 1" evidence="1">
    <location>
        <begin position="231"/>
        <end position="380"/>
    </location>
</feature>
<gene>
    <name evidence="2" type="ORF">H9626_14735</name>
</gene>
<evidence type="ECO:0000313" key="3">
    <source>
        <dbReference type="Proteomes" id="UP000616346"/>
    </source>
</evidence>
<dbReference type="Pfam" id="PF00534">
    <property type="entry name" value="Glycos_transf_1"/>
    <property type="match status" value="1"/>
</dbReference>
<evidence type="ECO:0000313" key="2">
    <source>
        <dbReference type="EMBL" id="MBD8003438.1"/>
    </source>
</evidence>